<proteinExistence type="inferred from homology"/>
<comment type="cofactor">
    <cofactor evidence="1 11">
        <name>Zn(2+)</name>
        <dbReference type="ChEBI" id="CHEBI:29105"/>
    </cofactor>
</comment>
<dbReference type="Proteomes" id="UP001321450">
    <property type="component" value="Chromosome"/>
</dbReference>
<name>A0AAU9BXM8_9GAMM</name>
<dbReference type="EMBL" id="AP024718">
    <property type="protein sequence ID" value="BCX88228.1"/>
    <property type="molecule type" value="Genomic_DNA"/>
</dbReference>
<evidence type="ECO:0000256" key="3">
    <source>
        <dbReference type="ARBA" id="ARBA00007931"/>
    </source>
</evidence>
<evidence type="ECO:0000256" key="10">
    <source>
        <dbReference type="ARBA" id="ARBA00023136"/>
    </source>
</evidence>
<dbReference type="GO" id="GO:0046872">
    <property type="term" value="F:metal ion binding"/>
    <property type="evidence" value="ECO:0007669"/>
    <property type="project" value="UniProtKB-KW"/>
</dbReference>
<keyword evidence="5 11" id="KW-0812">Transmembrane</keyword>
<evidence type="ECO:0000256" key="6">
    <source>
        <dbReference type="ARBA" id="ARBA00022801"/>
    </source>
</evidence>
<evidence type="ECO:0000256" key="7">
    <source>
        <dbReference type="ARBA" id="ARBA00022833"/>
    </source>
</evidence>
<dbReference type="InterPro" id="IPR004387">
    <property type="entry name" value="Pept_M50_Zn"/>
</dbReference>
<keyword evidence="4 13" id="KW-0645">Protease</keyword>
<dbReference type="SUPFAM" id="SSF50156">
    <property type="entry name" value="PDZ domain-like"/>
    <property type="match status" value="2"/>
</dbReference>
<dbReference type="NCBIfam" id="TIGR00054">
    <property type="entry name" value="RIP metalloprotease RseP"/>
    <property type="match status" value="1"/>
</dbReference>
<keyword evidence="8 11" id="KW-1133">Transmembrane helix</keyword>
<dbReference type="SMART" id="SM00228">
    <property type="entry name" value="PDZ"/>
    <property type="match status" value="2"/>
</dbReference>
<keyword evidence="11" id="KW-0479">Metal-binding</keyword>
<evidence type="ECO:0000256" key="5">
    <source>
        <dbReference type="ARBA" id="ARBA00022692"/>
    </source>
</evidence>
<sequence>MDIAHNIFFFIVAIGVLITFHEFGHFWVARRVGVKVIRFAVGFGPPLWRWRRSPEDTEFVICALPLGGYVKMVDEREGEVKPEDLPRAFNRQPLAKRIAIVAAGPLFNLLLAVLLYWVVLVTGETGLKPVVGEVPPDTLAAAAGFEPGDEIIAVEGERTPTWSLVISKLTAEMLEKRKLRIEVRRPGGDREIRILEIPEELAQNPNQLGGKLGLVPWQPPIPPVIATVQPGSPADQAGLQPGDRIVAVNGRPIDDWRELVELVRDSPGKPLTLTLERAGLEVEVTVIPESTPGADGKQLGRIGAGVKIPAEAFERLKVTYRLGPLAAIPAAVGKTFEYAWLTLKMIGKMLVGQASVKNLSGPISIAQYAGQSAALGMDAFLKFIAIVSISLGVLNLLPIPVLDGGHLLFYLIEAVRGRPLSDEAMAMAQQIGIAILLALMTLAIFLDIQRLFH</sequence>
<evidence type="ECO:0000256" key="8">
    <source>
        <dbReference type="ARBA" id="ARBA00022989"/>
    </source>
</evidence>
<dbReference type="KEGG" id="meiy:MIN45_P0596"/>
<dbReference type="CDD" id="cd06163">
    <property type="entry name" value="S2P-M50_PDZ_RseP-like"/>
    <property type="match status" value="2"/>
</dbReference>
<keyword evidence="10 11" id="KW-0472">Membrane</keyword>
<keyword evidence="14" id="KW-1185">Reference proteome</keyword>
<dbReference type="InterPro" id="IPR008915">
    <property type="entry name" value="Peptidase_M50"/>
</dbReference>
<keyword evidence="9 11" id="KW-0482">Metalloprotease</keyword>
<dbReference type="GO" id="GO:0016020">
    <property type="term" value="C:membrane"/>
    <property type="evidence" value="ECO:0007669"/>
    <property type="project" value="UniProtKB-SubCell"/>
</dbReference>
<dbReference type="PROSITE" id="PS50106">
    <property type="entry name" value="PDZ"/>
    <property type="match status" value="1"/>
</dbReference>
<evidence type="ECO:0000259" key="12">
    <source>
        <dbReference type="PROSITE" id="PS50106"/>
    </source>
</evidence>
<gene>
    <name evidence="13" type="ORF">MIN45_P0596</name>
</gene>
<dbReference type="GO" id="GO:0006508">
    <property type="term" value="P:proteolysis"/>
    <property type="evidence" value="ECO:0007669"/>
    <property type="project" value="UniProtKB-KW"/>
</dbReference>
<evidence type="ECO:0000256" key="11">
    <source>
        <dbReference type="RuleBase" id="RU362031"/>
    </source>
</evidence>
<feature type="transmembrane region" description="Helical" evidence="11">
    <location>
        <begin position="424"/>
        <end position="446"/>
    </location>
</feature>
<dbReference type="InterPro" id="IPR041489">
    <property type="entry name" value="PDZ_6"/>
</dbReference>
<evidence type="ECO:0000256" key="9">
    <source>
        <dbReference type="ARBA" id="ARBA00023049"/>
    </source>
</evidence>
<protein>
    <recommendedName>
        <fullName evidence="11">Zinc metalloprotease</fullName>
        <ecNumber evidence="11">3.4.24.-</ecNumber>
    </recommendedName>
</protein>
<dbReference type="CDD" id="cd23081">
    <property type="entry name" value="cpPDZ_EcRseP-like"/>
    <property type="match status" value="1"/>
</dbReference>
<evidence type="ECO:0000313" key="13">
    <source>
        <dbReference type="EMBL" id="BCX88228.1"/>
    </source>
</evidence>
<feature type="transmembrane region" description="Helical" evidence="11">
    <location>
        <begin position="6"/>
        <end position="28"/>
    </location>
</feature>
<dbReference type="PANTHER" id="PTHR42837:SF2">
    <property type="entry name" value="MEMBRANE METALLOPROTEASE ARASP2, CHLOROPLASTIC-RELATED"/>
    <property type="match status" value="1"/>
</dbReference>
<dbReference type="RefSeq" id="WP_286293317.1">
    <property type="nucleotide sequence ID" value="NZ_AP024718.1"/>
</dbReference>
<comment type="subcellular location">
    <subcellularLocation>
        <location evidence="2">Membrane</location>
        <topology evidence="2">Multi-pass membrane protein</topology>
    </subcellularLocation>
</comment>
<feature type="domain" description="PDZ" evidence="12">
    <location>
        <begin position="224"/>
        <end position="290"/>
    </location>
</feature>
<evidence type="ECO:0000313" key="14">
    <source>
        <dbReference type="Proteomes" id="UP001321450"/>
    </source>
</evidence>
<keyword evidence="6 11" id="KW-0378">Hydrolase</keyword>
<dbReference type="Gene3D" id="2.30.42.10">
    <property type="match status" value="2"/>
</dbReference>
<dbReference type="GO" id="GO:0004222">
    <property type="term" value="F:metalloendopeptidase activity"/>
    <property type="evidence" value="ECO:0007669"/>
    <property type="project" value="InterPro"/>
</dbReference>
<dbReference type="PANTHER" id="PTHR42837">
    <property type="entry name" value="REGULATOR OF SIGMA-E PROTEASE RSEP"/>
    <property type="match status" value="1"/>
</dbReference>
<dbReference type="InterPro" id="IPR001478">
    <property type="entry name" value="PDZ"/>
</dbReference>
<dbReference type="InterPro" id="IPR036034">
    <property type="entry name" value="PDZ_sf"/>
</dbReference>
<dbReference type="Pfam" id="PF17820">
    <property type="entry name" value="PDZ_6"/>
    <property type="match status" value="1"/>
</dbReference>
<keyword evidence="7 11" id="KW-0862">Zinc</keyword>
<organism evidence="13 14">
    <name type="scientific">Methylomarinovum tepidoasis</name>
    <dbReference type="NCBI Taxonomy" id="2840183"/>
    <lineage>
        <taxon>Bacteria</taxon>
        <taxon>Pseudomonadati</taxon>
        <taxon>Pseudomonadota</taxon>
        <taxon>Gammaproteobacteria</taxon>
        <taxon>Methylococcales</taxon>
        <taxon>Methylothermaceae</taxon>
        <taxon>Methylomarinovum</taxon>
    </lineage>
</organism>
<feature type="transmembrane region" description="Helical" evidence="11">
    <location>
        <begin position="383"/>
        <end position="412"/>
    </location>
</feature>
<evidence type="ECO:0000256" key="4">
    <source>
        <dbReference type="ARBA" id="ARBA00022670"/>
    </source>
</evidence>
<dbReference type="EC" id="3.4.24.-" evidence="11"/>
<evidence type="ECO:0000256" key="2">
    <source>
        <dbReference type="ARBA" id="ARBA00004141"/>
    </source>
</evidence>
<accession>A0AAU9BXM8</accession>
<evidence type="ECO:0000256" key="1">
    <source>
        <dbReference type="ARBA" id="ARBA00001947"/>
    </source>
</evidence>
<reference evidence="14" key="1">
    <citation type="journal article" date="2024" name="Int. J. Syst. Evol. Microbiol.">
        <title>Methylomarinovum tepidoasis sp. nov., a moderately thermophilic methanotroph of the family Methylothermaceae isolated from a deep-sea hydrothermal field.</title>
        <authorList>
            <person name="Hirayama H."/>
            <person name="Takaki Y."/>
            <person name="Abe M."/>
            <person name="Miyazaki M."/>
            <person name="Uematsu K."/>
            <person name="Matsui Y."/>
            <person name="Takai K."/>
        </authorList>
    </citation>
    <scope>NUCLEOTIDE SEQUENCE [LARGE SCALE GENOMIC DNA]</scope>
    <source>
        <strain evidence="14">IN45</strain>
    </source>
</reference>
<feature type="transmembrane region" description="Helical" evidence="11">
    <location>
        <begin position="98"/>
        <end position="119"/>
    </location>
</feature>
<comment type="similarity">
    <text evidence="3 11">Belongs to the peptidase M50B family.</text>
</comment>
<dbReference type="AlphaFoldDB" id="A0AAU9BXM8"/>
<dbReference type="Pfam" id="PF02163">
    <property type="entry name" value="Peptidase_M50"/>
    <property type="match status" value="1"/>
</dbReference>